<protein>
    <submittedName>
        <fullName evidence="2">Uncharacterized protein</fullName>
    </submittedName>
</protein>
<proteinExistence type="predicted"/>
<dbReference type="Proteomes" id="UP000030697">
    <property type="component" value="Unassembled WGS sequence"/>
</dbReference>
<gene>
    <name evidence="2" type="ORF">C923_03182</name>
</gene>
<accession>W7JX89</accession>
<organism evidence="2 3">
    <name type="scientific">Plasmodium falciparum UGT5.1</name>
    <dbReference type="NCBI Taxonomy" id="1237627"/>
    <lineage>
        <taxon>Eukaryota</taxon>
        <taxon>Sar</taxon>
        <taxon>Alveolata</taxon>
        <taxon>Apicomplexa</taxon>
        <taxon>Aconoidasida</taxon>
        <taxon>Haemosporida</taxon>
        <taxon>Plasmodiidae</taxon>
        <taxon>Plasmodium</taxon>
        <taxon>Plasmodium (Laverania)</taxon>
    </lineage>
</organism>
<keyword evidence="1" id="KW-1133">Transmembrane helix</keyword>
<feature type="transmembrane region" description="Helical" evidence="1">
    <location>
        <begin position="61"/>
        <end position="88"/>
    </location>
</feature>
<keyword evidence="1" id="KW-0472">Membrane</keyword>
<keyword evidence="1" id="KW-0812">Transmembrane</keyword>
<sequence>MNFGSPTMWKNGVLLPTYPTFVVLKNDPFSTIFIGGGISIFSNFYENFWSIFWTQRTKYPILLAITLHFGAGGFYAYVLKISIFWAFLGRENMGQLFLYIYVYHCCVKKRHPIYRGKKTGNSGFRPKLYNITATRYANHFGCTIHMHFKAFDDYDVAHTMLTSQSKLWVTYYMGVPATVFENFVFWALFEKFYVFFQPCGNRNFWGPKFTCVEIYGCFIGFPPKGGYNQWGYMIPLGQKFSGVII</sequence>
<evidence type="ECO:0000313" key="2">
    <source>
        <dbReference type="EMBL" id="EWC76146.1"/>
    </source>
</evidence>
<dbReference type="AlphaFoldDB" id="W7JX89"/>
<feature type="transmembrane region" description="Helical" evidence="1">
    <location>
        <begin position="169"/>
        <end position="189"/>
    </location>
</feature>
<reference evidence="2 3" key="1">
    <citation type="submission" date="2013-02" db="EMBL/GenBank/DDBJ databases">
        <title>The Genome Sequence of Plasmodium falciparum UGT5.1.</title>
        <authorList>
            <consortium name="The Broad Institute Genome Sequencing Platform"/>
            <consortium name="The Broad Institute Genome Sequencing Center for Infectious Disease"/>
            <person name="Neafsey D."/>
            <person name="Cheeseman I."/>
            <person name="Volkman S."/>
            <person name="Adams J."/>
            <person name="Walker B."/>
            <person name="Young S.K."/>
            <person name="Zeng Q."/>
            <person name="Gargeya S."/>
            <person name="Fitzgerald M."/>
            <person name="Haas B."/>
            <person name="Abouelleil A."/>
            <person name="Alvarado L."/>
            <person name="Arachchi H.M."/>
            <person name="Berlin A.M."/>
            <person name="Chapman S.B."/>
            <person name="Dewar J."/>
            <person name="Goldberg J."/>
            <person name="Griggs A."/>
            <person name="Gujja S."/>
            <person name="Hansen M."/>
            <person name="Howarth C."/>
            <person name="Imamovic A."/>
            <person name="Larimer J."/>
            <person name="McCowan C."/>
            <person name="Murphy C."/>
            <person name="Neiman D."/>
            <person name="Pearson M."/>
            <person name="Priest M."/>
            <person name="Roberts A."/>
            <person name="Saif S."/>
            <person name="Shea T."/>
            <person name="Sisk P."/>
            <person name="Sykes S."/>
            <person name="Wortman J."/>
            <person name="Nusbaum C."/>
            <person name="Birren B."/>
        </authorList>
    </citation>
    <scope>NUCLEOTIDE SEQUENCE [LARGE SCALE GENOMIC DNA]</scope>
    <source>
        <strain evidence="2 3">UGT5.1</strain>
    </source>
</reference>
<name>W7JX89_PLAFA</name>
<dbReference type="EMBL" id="KE124599">
    <property type="protein sequence ID" value="EWC76146.1"/>
    <property type="molecule type" value="Genomic_DNA"/>
</dbReference>
<evidence type="ECO:0000256" key="1">
    <source>
        <dbReference type="SAM" id="Phobius"/>
    </source>
</evidence>
<feature type="transmembrane region" description="Helical" evidence="1">
    <location>
        <begin position="29"/>
        <end position="49"/>
    </location>
</feature>
<evidence type="ECO:0000313" key="3">
    <source>
        <dbReference type="Proteomes" id="UP000030697"/>
    </source>
</evidence>